<dbReference type="GO" id="GO:0000287">
    <property type="term" value="F:magnesium ion binding"/>
    <property type="evidence" value="ECO:0007669"/>
    <property type="project" value="TreeGrafter"/>
</dbReference>
<dbReference type="InterPro" id="IPR006379">
    <property type="entry name" value="HAD-SF_hydro_IIB"/>
</dbReference>
<dbReference type="PANTHER" id="PTHR10000:SF53">
    <property type="entry name" value="5-AMINO-6-(5-PHOSPHO-D-RIBITYLAMINO)URACIL PHOSPHATASE YBJI-RELATED"/>
    <property type="match status" value="1"/>
</dbReference>
<dbReference type="STRING" id="1123303.GCA_000372425_00542"/>
<reference evidence="1 2" key="1">
    <citation type="submission" date="2018-06" db="EMBL/GenBank/DDBJ databases">
        <authorList>
            <consortium name="Pathogen Informatics"/>
            <person name="Doyle S."/>
        </authorList>
    </citation>
    <scope>NUCLEOTIDE SEQUENCE [LARGE SCALE GENOMIC DNA]</scope>
    <source>
        <strain evidence="1 2">NCTC12278</strain>
    </source>
</reference>
<dbReference type="SFLD" id="SFLDS00003">
    <property type="entry name" value="Haloacid_Dehalogenase"/>
    <property type="match status" value="1"/>
</dbReference>
<dbReference type="Gene3D" id="3.40.50.1000">
    <property type="entry name" value="HAD superfamily/HAD-like"/>
    <property type="match status" value="1"/>
</dbReference>
<dbReference type="GO" id="GO:0005829">
    <property type="term" value="C:cytosol"/>
    <property type="evidence" value="ECO:0007669"/>
    <property type="project" value="TreeGrafter"/>
</dbReference>
<evidence type="ECO:0000313" key="2">
    <source>
        <dbReference type="Proteomes" id="UP000249495"/>
    </source>
</evidence>
<dbReference type="SFLD" id="SFLDG01140">
    <property type="entry name" value="C2.B:_Phosphomannomutase_and_P"/>
    <property type="match status" value="1"/>
</dbReference>
<evidence type="ECO:0000313" key="1">
    <source>
        <dbReference type="EMBL" id="SQF40445.1"/>
    </source>
</evidence>
<organism evidence="1 2">
    <name type="scientific">Streptococcus ferus</name>
    <dbReference type="NCBI Taxonomy" id="1345"/>
    <lineage>
        <taxon>Bacteria</taxon>
        <taxon>Bacillati</taxon>
        <taxon>Bacillota</taxon>
        <taxon>Bacilli</taxon>
        <taxon>Lactobacillales</taxon>
        <taxon>Streptococcaceae</taxon>
        <taxon>Streptococcus</taxon>
    </lineage>
</organism>
<dbReference type="Gene3D" id="3.30.1240.10">
    <property type="match status" value="1"/>
</dbReference>
<dbReference type="OrthoDB" id="9814970at2"/>
<dbReference type="CDD" id="cd07518">
    <property type="entry name" value="HAD_YbiV-Like"/>
    <property type="match status" value="1"/>
</dbReference>
<dbReference type="EC" id="3.1.3.23" evidence="1"/>
<dbReference type="GO" id="GO:0050308">
    <property type="term" value="F:sugar-phosphatase activity"/>
    <property type="evidence" value="ECO:0007669"/>
    <property type="project" value="UniProtKB-EC"/>
</dbReference>
<dbReference type="PANTHER" id="PTHR10000">
    <property type="entry name" value="PHOSPHOSERINE PHOSPHATASE"/>
    <property type="match status" value="1"/>
</dbReference>
<protein>
    <submittedName>
        <fullName evidence="1">Haloacid dehalogenase</fullName>
        <ecNumber evidence="1">3.1.3.23</ecNumber>
    </submittedName>
</protein>
<dbReference type="Proteomes" id="UP000249495">
    <property type="component" value="Chromosome 1"/>
</dbReference>
<dbReference type="NCBIfam" id="TIGR01484">
    <property type="entry name" value="HAD-SF-IIB"/>
    <property type="match status" value="1"/>
</dbReference>
<dbReference type="KEGG" id="sfer:NCTC12278_01014"/>
<name>A0A2X3VRU1_9STRE</name>
<gene>
    <name evidence="1" type="primary">supH_2</name>
    <name evidence="1" type="ORF">NCTC12278_01014</name>
</gene>
<proteinExistence type="predicted"/>
<dbReference type="EMBL" id="LS483343">
    <property type="protein sequence ID" value="SQF40445.1"/>
    <property type="molecule type" value="Genomic_DNA"/>
</dbReference>
<dbReference type="RefSeq" id="WP_018029872.1">
    <property type="nucleotide sequence ID" value="NZ_LS483343.1"/>
</dbReference>
<dbReference type="SUPFAM" id="SSF56784">
    <property type="entry name" value="HAD-like"/>
    <property type="match status" value="1"/>
</dbReference>
<accession>A0A2X3VRU1</accession>
<dbReference type="InterPro" id="IPR036412">
    <property type="entry name" value="HAD-like_sf"/>
</dbReference>
<dbReference type="InterPro" id="IPR023214">
    <property type="entry name" value="HAD_sf"/>
</dbReference>
<dbReference type="Pfam" id="PF08282">
    <property type="entry name" value="Hydrolase_3"/>
    <property type="match status" value="1"/>
</dbReference>
<keyword evidence="1" id="KW-0378">Hydrolase</keyword>
<sequence length="258" mass="28909">MTIKLIATDMDGTFLDEKGTYDRLRFERLLKEMKARGIHFVAASGNNMTRLNRIFEGFEKEVTFVSENGARLVEKGVTLIHQTMPRSELNALLAYFSDKLVDYRAVVSGLNNSYRLKESSFHYRPGLIEPKEFEVFISHILPVDDFSQIPADEPVSKLTMMIPEDHERIAADFNQNYPGNLVAVGSGYGAIDFIQKGIHKAWGIRQLMDRYGLKADQVMTFGDGGNDIEMLELTPHSYAVANASGPVQAAARHVIGHP</sequence>
<keyword evidence="2" id="KW-1185">Reference proteome</keyword>
<dbReference type="AlphaFoldDB" id="A0A2X3VRU1"/>